<dbReference type="AlphaFoldDB" id="A0A445AZ35"/>
<accession>A0A445AZ35</accession>
<keyword evidence="2" id="KW-1185">Reference proteome</keyword>
<dbReference type="EMBL" id="SDMP01000011">
    <property type="protein sequence ID" value="RYR31702.1"/>
    <property type="molecule type" value="Genomic_DNA"/>
</dbReference>
<evidence type="ECO:0000313" key="2">
    <source>
        <dbReference type="Proteomes" id="UP000289738"/>
    </source>
</evidence>
<dbReference type="Proteomes" id="UP000289738">
    <property type="component" value="Chromosome B01"/>
</dbReference>
<evidence type="ECO:0000313" key="1">
    <source>
        <dbReference type="EMBL" id="RYR31702.1"/>
    </source>
</evidence>
<organism evidence="1 2">
    <name type="scientific">Arachis hypogaea</name>
    <name type="common">Peanut</name>
    <dbReference type="NCBI Taxonomy" id="3818"/>
    <lineage>
        <taxon>Eukaryota</taxon>
        <taxon>Viridiplantae</taxon>
        <taxon>Streptophyta</taxon>
        <taxon>Embryophyta</taxon>
        <taxon>Tracheophyta</taxon>
        <taxon>Spermatophyta</taxon>
        <taxon>Magnoliopsida</taxon>
        <taxon>eudicotyledons</taxon>
        <taxon>Gunneridae</taxon>
        <taxon>Pentapetalae</taxon>
        <taxon>rosids</taxon>
        <taxon>fabids</taxon>
        <taxon>Fabales</taxon>
        <taxon>Fabaceae</taxon>
        <taxon>Papilionoideae</taxon>
        <taxon>50 kb inversion clade</taxon>
        <taxon>dalbergioids sensu lato</taxon>
        <taxon>Dalbergieae</taxon>
        <taxon>Pterocarpus clade</taxon>
        <taxon>Arachis</taxon>
    </lineage>
</organism>
<protein>
    <submittedName>
        <fullName evidence="1">Uncharacterized protein</fullName>
    </submittedName>
</protein>
<name>A0A445AZ35_ARAHY</name>
<reference evidence="1 2" key="1">
    <citation type="submission" date="2019-01" db="EMBL/GenBank/DDBJ databases">
        <title>Sequencing of cultivated peanut Arachis hypogaea provides insights into genome evolution and oil improvement.</title>
        <authorList>
            <person name="Chen X."/>
        </authorList>
    </citation>
    <scope>NUCLEOTIDE SEQUENCE [LARGE SCALE GENOMIC DNA]</scope>
    <source>
        <strain evidence="2">cv. Fuhuasheng</strain>
        <tissue evidence="1">Leaves</tissue>
    </source>
</reference>
<sequence>MDLTENQNTQRNKIVTKICNRCQFSKVRTQELLAKLGDVIANSGGLNWNHQSVALLGVSSLMPVVVSTYVAVVAPEAMLVASPFFVVDLN</sequence>
<comment type="caution">
    <text evidence="1">The sequence shown here is derived from an EMBL/GenBank/DDBJ whole genome shotgun (WGS) entry which is preliminary data.</text>
</comment>
<proteinExistence type="predicted"/>
<gene>
    <name evidence="1" type="ORF">Ahy_B01g056579</name>
</gene>